<dbReference type="EMBL" id="JAGQNY010000002">
    <property type="protein sequence ID" value="MCA9301870.1"/>
    <property type="molecule type" value="Genomic_DNA"/>
</dbReference>
<comment type="caution">
    <text evidence="2">The sequence shown here is derived from an EMBL/GenBank/DDBJ whole genome shotgun (WGS) entry which is preliminary data.</text>
</comment>
<reference evidence="2" key="1">
    <citation type="submission" date="2020-04" db="EMBL/GenBank/DDBJ databases">
        <authorList>
            <person name="Zhang T."/>
        </authorList>
    </citation>
    <scope>NUCLEOTIDE SEQUENCE</scope>
    <source>
        <strain evidence="2">HKST-UBA80</strain>
    </source>
</reference>
<keyword evidence="1" id="KW-0472">Membrane</keyword>
<proteinExistence type="predicted"/>
<gene>
    <name evidence="2" type="ORF">KDA10_00695</name>
</gene>
<reference evidence="2" key="2">
    <citation type="journal article" date="2021" name="Microbiome">
        <title>Successional dynamics and alternative stable states in a saline activated sludge microbial community over 9 years.</title>
        <authorList>
            <person name="Wang Y."/>
            <person name="Ye J."/>
            <person name="Ju F."/>
            <person name="Liu L."/>
            <person name="Boyd J.A."/>
            <person name="Deng Y."/>
            <person name="Parks D.H."/>
            <person name="Jiang X."/>
            <person name="Yin X."/>
            <person name="Woodcroft B.J."/>
            <person name="Tyson G.W."/>
            <person name="Hugenholtz P."/>
            <person name="Polz M.F."/>
            <person name="Zhang T."/>
        </authorList>
    </citation>
    <scope>NUCLEOTIDE SEQUENCE</scope>
    <source>
        <strain evidence="2">HKST-UBA80</strain>
    </source>
</reference>
<evidence type="ECO:0008006" key="4">
    <source>
        <dbReference type="Google" id="ProtNLM"/>
    </source>
</evidence>
<keyword evidence="1" id="KW-0812">Transmembrane</keyword>
<accession>A0A955E057</accession>
<dbReference type="AlphaFoldDB" id="A0A955E057"/>
<protein>
    <recommendedName>
        <fullName evidence="4">PrcB C-terminal domain-containing protein</fullName>
    </recommendedName>
</protein>
<feature type="transmembrane region" description="Helical" evidence="1">
    <location>
        <begin position="12"/>
        <end position="31"/>
    </location>
</feature>
<organism evidence="2 3">
    <name type="scientific">candidate division WWE3 bacterium</name>
    <dbReference type="NCBI Taxonomy" id="2053526"/>
    <lineage>
        <taxon>Bacteria</taxon>
        <taxon>Katanobacteria</taxon>
    </lineage>
</organism>
<evidence type="ECO:0000313" key="2">
    <source>
        <dbReference type="EMBL" id="MCA9301870.1"/>
    </source>
</evidence>
<name>A0A955E057_UNCKA</name>
<evidence type="ECO:0000313" key="3">
    <source>
        <dbReference type="Proteomes" id="UP000714817"/>
    </source>
</evidence>
<dbReference type="Proteomes" id="UP000714817">
    <property type="component" value="Unassembled WGS sequence"/>
</dbReference>
<sequence length="178" mass="20397">MNKNNQTKLNINLLPLFLILVLILGAGYFLLGDEIKLPKLRKDPTEVTRLEGYPTFIYNQEDMEKQRLVINSREQLNEFLNTIDSTGLLTIKEEIDFDKEMVIAVASSTNPTLGYKIKIKKVIEDQEKGVYTVSIIETEPGESCNEEPEKNIAVDIVRITKTDKDIEFERAKETKECN</sequence>
<keyword evidence="1" id="KW-1133">Transmembrane helix</keyword>
<evidence type="ECO:0000256" key="1">
    <source>
        <dbReference type="SAM" id="Phobius"/>
    </source>
</evidence>